<dbReference type="EMBL" id="MU003512">
    <property type="protein sequence ID" value="KAF2469274.1"/>
    <property type="molecule type" value="Genomic_DNA"/>
</dbReference>
<accession>A0ACB6QQK5</accession>
<keyword evidence="2" id="KW-1185">Reference proteome</keyword>
<gene>
    <name evidence="1" type="ORF">BDR25DRAFT_356513</name>
</gene>
<evidence type="ECO:0000313" key="1">
    <source>
        <dbReference type="EMBL" id="KAF2469274.1"/>
    </source>
</evidence>
<sequence>MKAPWGGSTCNAPSKLVQFMFAYGTTTTQMRQVYRSQVVDILLGATFQGYISVLRFQCCAVPLLWWRILIPQHNWGIVRIDWRWKRVTHNDRQHRRRRLHVGKVEFSDAPEVPTLRATGLCVTLEANFTSVVTKFLHMISNLKCSSNQKQCPTYNSGFSRDFADGIASTKSRVRPPTPQYNFPKVAVFGSCNTLADSWFLGCVFVGMSAIKRHVGTNHRDSFNYTTTLMRASNCFLIRKQRGVLRERSRQSEWCGATSLHTTDFRCLMLVASSNLFVCSYGALKALLVVGLGHMTVPHTSNETPYSKDSMADWHVVFDLEDVLHTTLDIDRMNQATQPMLIARRHANGSRQYPWHMMTIGMDILNIMITSSPGLQKYAESSDTQDSALTSQQDNVHPATDFNATRNGKVPWKFLYHRGGWLAQLEGHKRIASIRVISPVGLSCWNSEDSLIYVAWFLDPFAVATFDGKKTRKMCVITKTLNQCPTYTGTARQRTGGSSFEPRTLGNGKLSICWGLALSWISENCILSAWDSFKVLIQPRNPLREVRNGARNVLRSPVTLNFKKRENELMGSRDVCPSFQIEAGHECGLTHGAIMEFFPS</sequence>
<reference evidence="1" key="1">
    <citation type="journal article" date="2020" name="Stud. Mycol.">
        <title>101 Dothideomycetes genomes: a test case for predicting lifestyles and emergence of pathogens.</title>
        <authorList>
            <person name="Haridas S."/>
            <person name="Albert R."/>
            <person name="Binder M."/>
            <person name="Bloem J."/>
            <person name="Labutti K."/>
            <person name="Salamov A."/>
            <person name="Andreopoulos B."/>
            <person name="Baker S."/>
            <person name="Barry K."/>
            <person name="Bills G."/>
            <person name="Bluhm B."/>
            <person name="Cannon C."/>
            <person name="Castanera R."/>
            <person name="Culley D."/>
            <person name="Daum C."/>
            <person name="Ezra D."/>
            <person name="Gonzalez J."/>
            <person name="Henrissat B."/>
            <person name="Kuo A."/>
            <person name="Liang C."/>
            <person name="Lipzen A."/>
            <person name="Lutzoni F."/>
            <person name="Magnuson J."/>
            <person name="Mondo S."/>
            <person name="Nolan M."/>
            <person name="Ohm R."/>
            <person name="Pangilinan J."/>
            <person name="Park H.-J."/>
            <person name="Ramirez L."/>
            <person name="Alfaro M."/>
            <person name="Sun H."/>
            <person name="Tritt A."/>
            <person name="Yoshinaga Y."/>
            <person name="Zwiers L.-H."/>
            <person name="Turgeon B."/>
            <person name="Goodwin S."/>
            <person name="Spatafora J."/>
            <person name="Crous P."/>
            <person name="Grigoriev I."/>
        </authorList>
    </citation>
    <scope>NUCLEOTIDE SEQUENCE</scope>
    <source>
        <strain evidence="1">ATCC 200398</strain>
    </source>
</reference>
<dbReference type="Proteomes" id="UP000799755">
    <property type="component" value="Unassembled WGS sequence"/>
</dbReference>
<name>A0ACB6QQK5_9PLEO</name>
<protein>
    <submittedName>
        <fullName evidence="1">Uncharacterized protein</fullName>
    </submittedName>
</protein>
<organism evidence="1 2">
    <name type="scientific">Lindgomyces ingoldianus</name>
    <dbReference type="NCBI Taxonomy" id="673940"/>
    <lineage>
        <taxon>Eukaryota</taxon>
        <taxon>Fungi</taxon>
        <taxon>Dikarya</taxon>
        <taxon>Ascomycota</taxon>
        <taxon>Pezizomycotina</taxon>
        <taxon>Dothideomycetes</taxon>
        <taxon>Pleosporomycetidae</taxon>
        <taxon>Pleosporales</taxon>
        <taxon>Lindgomycetaceae</taxon>
        <taxon>Lindgomyces</taxon>
    </lineage>
</organism>
<evidence type="ECO:0000313" key="2">
    <source>
        <dbReference type="Proteomes" id="UP000799755"/>
    </source>
</evidence>
<comment type="caution">
    <text evidence="1">The sequence shown here is derived from an EMBL/GenBank/DDBJ whole genome shotgun (WGS) entry which is preliminary data.</text>
</comment>
<proteinExistence type="predicted"/>